<organism evidence="1 2">
    <name type="scientific">Araneus ventricosus</name>
    <name type="common">Orbweaver spider</name>
    <name type="synonym">Epeira ventricosa</name>
    <dbReference type="NCBI Taxonomy" id="182803"/>
    <lineage>
        <taxon>Eukaryota</taxon>
        <taxon>Metazoa</taxon>
        <taxon>Ecdysozoa</taxon>
        <taxon>Arthropoda</taxon>
        <taxon>Chelicerata</taxon>
        <taxon>Arachnida</taxon>
        <taxon>Araneae</taxon>
        <taxon>Araneomorphae</taxon>
        <taxon>Entelegynae</taxon>
        <taxon>Araneoidea</taxon>
        <taxon>Araneidae</taxon>
        <taxon>Araneus</taxon>
    </lineage>
</organism>
<evidence type="ECO:0000313" key="2">
    <source>
        <dbReference type="Proteomes" id="UP000499080"/>
    </source>
</evidence>
<name>A0A4Y2LPV6_ARAVE</name>
<comment type="caution">
    <text evidence="1">The sequence shown here is derived from an EMBL/GenBank/DDBJ whole genome shotgun (WGS) entry which is preliminary data.</text>
</comment>
<accession>A0A4Y2LPV6</accession>
<dbReference type="Proteomes" id="UP000499080">
    <property type="component" value="Unassembled WGS sequence"/>
</dbReference>
<gene>
    <name evidence="1" type="ORF">AVEN_122838_1</name>
</gene>
<keyword evidence="2" id="KW-1185">Reference proteome</keyword>
<evidence type="ECO:0000313" key="1">
    <source>
        <dbReference type="EMBL" id="GBN15387.1"/>
    </source>
</evidence>
<sequence>MDTGRMRHLEDMKCNFVTRQVGSPKVVKPSLNRFQAEQNGFLCTSNTAQKHRIISASRATSALPKHPSLSEEWSLRLQSEPEVGVLTAITFYGESPSEGGTGVEVTGPHLYYAHQANENPIIYPAASHPRTCGAPGRR</sequence>
<protein>
    <submittedName>
        <fullName evidence="1">Uncharacterized protein</fullName>
    </submittedName>
</protein>
<reference evidence="1 2" key="1">
    <citation type="journal article" date="2019" name="Sci. Rep.">
        <title>Orb-weaving spider Araneus ventricosus genome elucidates the spidroin gene catalogue.</title>
        <authorList>
            <person name="Kono N."/>
            <person name="Nakamura H."/>
            <person name="Ohtoshi R."/>
            <person name="Moran D.A.P."/>
            <person name="Shinohara A."/>
            <person name="Yoshida Y."/>
            <person name="Fujiwara M."/>
            <person name="Mori M."/>
            <person name="Tomita M."/>
            <person name="Arakawa K."/>
        </authorList>
    </citation>
    <scope>NUCLEOTIDE SEQUENCE [LARGE SCALE GENOMIC DNA]</scope>
</reference>
<dbReference type="EMBL" id="BGPR01006018">
    <property type="protein sequence ID" value="GBN15387.1"/>
    <property type="molecule type" value="Genomic_DNA"/>
</dbReference>
<dbReference type="AlphaFoldDB" id="A0A4Y2LPV6"/>
<proteinExistence type="predicted"/>